<comment type="similarity">
    <text evidence="1">Belongs to the universal stress protein A family.</text>
</comment>
<dbReference type="InterPro" id="IPR006015">
    <property type="entry name" value="Universal_stress_UspA"/>
</dbReference>
<feature type="domain" description="UspA" evidence="2">
    <location>
        <begin position="1"/>
        <end position="147"/>
    </location>
</feature>
<dbReference type="OrthoDB" id="9788959at2"/>
<name>A0A4R6IP58_9SPHI</name>
<protein>
    <submittedName>
        <fullName evidence="3">Nucleotide-binding universal stress UspA family protein</fullName>
    </submittedName>
</protein>
<dbReference type="CDD" id="cd00293">
    <property type="entry name" value="USP-like"/>
    <property type="match status" value="1"/>
</dbReference>
<gene>
    <name evidence="3" type="ORF">CLV32_0207</name>
</gene>
<evidence type="ECO:0000256" key="1">
    <source>
        <dbReference type="ARBA" id="ARBA00008791"/>
    </source>
</evidence>
<dbReference type="AlphaFoldDB" id="A0A4R6IP58"/>
<evidence type="ECO:0000259" key="2">
    <source>
        <dbReference type="Pfam" id="PF00582"/>
    </source>
</evidence>
<organism evidence="3 4">
    <name type="scientific">Pedobacter duraquae</name>
    <dbReference type="NCBI Taxonomy" id="425511"/>
    <lineage>
        <taxon>Bacteria</taxon>
        <taxon>Pseudomonadati</taxon>
        <taxon>Bacteroidota</taxon>
        <taxon>Sphingobacteriia</taxon>
        <taxon>Sphingobacteriales</taxon>
        <taxon>Sphingobacteriaceae</taxon>
        <taxon>Pedobacter</taxon>
    </lineage>
</organism>
<dbReference type="EMBL" id="SNWM01000001">
    <property type="protein sequence ID" value="TDO23921.1"/>
    <property type="molecule type" value="Genomic_DNA"/>
</dbReference>
<evidence type="ECO:0000313" key="3">
    <source>
        <dbReference type="EMBL" id="TDO23921.1"/>
    </source>
</evidence>
<keyword evidence="4" id="KW-1185">Reference proteome</keyword>
<dbReference type="PANTHER" id="PTHR46268">
    <property type="entry name" value="STRESS RESPONSE PROTEIN NHAX"/>
    <property type="match status" value="1"/>
</dbReference>
<dbReference type="PANTHER" id="PTHR46268:SF22">
    <property type="entry name" value="SENSOR PROTEIN KDPD-RELATED"/>
    <property type="match status" value="1"/>
</dbReference>
<reference evidence="3 4" key="1">
    <citation type="submission" date="2019-03" db="EMBL/GenBank/DDBJ databases">
        <title>Genomic Encyclopedia of Archaeal and Bacterial Type Strains, Phase II (KMG-II): from individual species to whole genera.</title>
        <authorList>
            <person name="Goeker M."/>
        </authorList>
    </citation>
    <scope>NUCLEOTIDE SEQUENCE [LARGE SCALE GENOMIC DNA]</scope>
    <source>
        <strain evidence="3 4">DSM 19034</strain>
    </source>
</reference>
<dbReference type="Proteomes" id="UP000295499">
    <property type="component" value="Unassembled WGS sequence"/>
</dbReference>
<dbReference type="RefSeq" id="WP_133551483.1">
    <property type="nucleotide sequence ID" value="NZ_SNWM01000001.1"/>
</dbReference>
<proteinExistence type="inferred from homology"/>
<sequence>MKTLLFLTDFSENATHAADYAYKLAKQLRLKMLICHAVNAAAEIPQTGFVTWPPEIDETLLKESVEELKILKKRLEHTDRTDGFHPIVNCTNGLGSLIDVVDQVATRHQIALVVMGTHGNSGMSALLLGNHSRFMINGTKLPLLLVPPDAIPVRIKKIGFASDFRDLEKDLKNIYNLVPFARMLDAEILLVHIFKEGESKNCIWDQSFLKQIADKANYPNIFYRNVIQNDTLKGLSWISEFGQVDMLAMVHKSSGFMANLVGSSHTHKMAGQTIIPLFVFPGRD</sequence>
<comment type="caution">
    <text evidence="3">The sequence shown here is derived from an EMBL/GenBank/DDBJ whole genome shotgun (WGS) entry which is preliminary data.</text>
</comment>
<dbReference type="PRINTS" id="PR01438">
    <property type="entry name" value="UNVRSLSTRESS"/>
</dbReference>
<dbReference type="SUPFAM" id="SSF52402">
    <property type="entry name" value="Adenine nucleotide alpha hydrolases-like"/>
    <property type="match status" value="2"/>
</dbReference>
<dbReference type="Pfam" id="PF00582">
    <property type="entry name" value="Usp"/>
    <property type="match status" value="1"/>
</dbReference>
<dbReference type="Gene3D" id="3.40.50.12370">
    <property type="match status" value="1"/>
</dbReference>
<accession>A0A4R6IP58</accession>
<evidence type="ECO:0000313" key="4">
    <source>
        <dbReference type="Proteomes" id="UP000295499"/>
    </source>
</evidence>
<dbReference type="InterPro" id="IPR006016">
    <property type="entry name" value="UspA"/>
</dbReference>